<reference evidence="2 3" key="1">
    <citation type="submission" date="2020-07" db="EMBL/GenBank/DDBJ databases">
        <title>Comparative genomics of pyrophilous fungi reveals a link between fire events and developmental genes.</title>
        <authorList>
            <consortium name="DOE Joint Genome Institute"/>
            <person name="Steindorff A.S."/>
            <person name="Carver A."/>
            <person name="Calhoun S."/>
            <person name="Stillman K."/>
            <person name="Liu H."/>
            <person name="Lipzen A."/>
            <person name="Pangilinan J."/>
            <person name="Labutti K."/>
            <person name="Bruns T.D."/>
            <person name="Grigoriev I.V."/>
        </authorList>
    </citation>
    <scope>NUCLEOTIDE SEQUENCE [LARGE SCALE GENOMIC DNA]</scope>
    <source>
        <strain evidence="2 3">CBS 144469</strain>
    </source>
</reference>
<dbReference type="OrthoDB" id="2683861at2759"/>
<feature type="compositionally biased region" description="Polar residues" evidence="1">
    <location>
        <begin position="513"/>
        <end position="535"/>
    </location>
</feature>
<feature type="compositionally biased region" description="Low complexity" evidence="1">
    <location>
        <begin position="308"/>
        <end position="330"/>
    </location>
</feature>
<dbReference type="EMBL" id="JACGCI010000056">
    <property type="protein sequence ID" value="KAF6750500.1"/>
    <property type="molecule type" value="Genomic_DNA"/>
</dbReference>
<feature type="region of interest" description="Disordered" evidence="1">
    <location>
        <begin position="271"/>
        <end position="396"/>
    </location>
</feature>
<sequence>MAPPGWASDAQTAFLTSLIPEYEKCQVDRHYKPFWTSLYSRYLTHSPLINDIFPGRTIQDLNETELAVYTKALEKLQTRLREWYRWRCNIRSRRLAVSIPKRILKSIYSPHTRGLKAYEAYSKLYPEEVKAVLDARCEEEGIKGKRKLQFWHIVCKDLYATASDEQLKAIDDYVEAKNEKDEVDPTDPKRYNKVLPAILKAAVEPAVRKAGLMALITLVGPVPEANGRISAWTLQFGDKDDTPLFSSSWVDHDRVYVEAVARFAKKHVFGSSSTSNDCLVPEKVESRSEDPSSTPPVEDEQVLDAGQLKVPPSSVPNPSSSASNNLPKLSTPAGIDPPNPPSSASLDRPLPPPTGNDLPLPCSPAMSDLGSDFEDLDPPPDRGPRLRLSTPRPLPHNLPIRPAGLIVSPPRDEHILARENNLSSVSFDGFEGFGGGDLITMDDFSSTFQQTATYGPRKSFSGSVRNDWETSKARYGWESFLERNPTYGRSPVRATPSPDEAAPLEAQTIFAPSTKQQLTSSDNAAPSDFPSSWTNPPRIPLYGRGQDISASALTGVAYGHGLPEDGPFIATQPVELPRSGFSPAPSITGLGPRPERVSPVIPGGPPNSPRTTPVVIKAGSHVASELLGGSVAPPTAPNGAQLLLNPPIANAPIACPPIANPPIVQPVPNVESSPPQPISPAGVKSAHIHTTEVPCVSTSTVSTTPAAAATVSTAHAAASSISTAHAAAATVSTACSAASSVPTTHPAASTVSTAHPASAAASVATAAASATTKPVADVPPPDLASQRSNPAPVDDHESAPSGVRRSGRGMIPSKMRERLQHIGSNIPLFSRPVDKDSNDPLTPPPWFTSATADLRDPKLGGEWVALIDKWANMERSLGYGKMLKGAMPVKGRPEEWSKWTNKSAHGARNHSRPPFIDDPAEIGISITKWWKAMKPSLSTSEGQTDDTPTACDDTWASIKKSGPNGTISLLMLMLWWGRAAALGPDSFREDSREQWKALVADVSACFDVLTSTTPSRGEKRGPDENTAPSTPGSLKKARQS</sequence>
<evidence type="ECO:0000256" key="1">
    <source>
        <dbReference type="SAM" id="MobiDB-lite"/>
    </source>
</evidence>
<name>A0A8H6M138_9AGAR</name>
<gene>
    <name evidence="2" type="ORF">DFP72DRAFT_1072211</name>
</gene>
<feature type="region of interest" description="Disordered" evidence="1">
    <location>
        <begin position="1011"/>
        <end position="1040"/>
    </location>
</feature>
<protein>
    <submittedName>
        <fullName evidence="2">Uncharacterized protein</fullName>
    </submittedName>
</protein>
<dbReference type="Proteomes" id="UP000521943">
    <property type="component" value="Unassembled WGS sequence"/>
</dbReference>
<keyword evidence="3" id="KW-1185">Reference proteome</keyword>
<evidence type="ECO:0000313" key="3">
    <source>
        <dbReference type="Proteomes" id="UP000521943"/>
    </source>
</evidence>
<dbReference type="AlphaFoldDB" id="A0A8H6M138"/>
<feature type="region of interest" description="Disordered" evidence="1">
    <location>
        <begin position="513"/>
        <end position="540"/>
    </location>
</feature>
<organism evidence="2 3">
    <name type="scientific">Ephemerocybe angulata</name>
    <dbReference type="NCBI Taxonomy" id="980116"/>
    <lineage>
        <taxon>Eukaryota</taxon>
        <taxon>Fungi</taxon>
        <taxon>Dikarya</taxon>
        <taxon>Basidiomycota</taxon>
        <taxon>Agaricomycotina</taxon>
        <taxon>Agaricomycetes</taxon>
        <taxon>Agaricomycetidae</taxon>
        <taxon>Agaricales</taxon>
        <taxon>Agaricineae</taxon>
        <taxon>Psathyrellaceae</taxon>
        <taxon>Ephemerocybe</taxon>
    </lineage>
</organism>
<comment type="caution">
    <text evidence="2">The sequence shown here is derived from an EMBL/GenBank/DDBJ whole genome shotgun (WGS) entry which is preliminary data.</text>
</comment>
<accession>A0A8H6M138</accession>
<feature type="region of interest" description="Disordered" evidence="1">
    <location>
        <begin position="771"/>
        <end position="809"/>
    </location>
</feature>
<evidence type="ECO:0000313" key="2">
    <source>
        <dbReference type="EMBL" id="KAF6750500.1"/>
    </source>
</evidence>
<feature type="compositionally biased region" description="Basic and acidic residues" evidence="1">
    <location>
        <begin position="280"/>
        <end position="290"/>
    </location>
</feature>
<proteinExistence type="predicted"/>